<gene>
    <name evidence="2" type="ORF">CPJCM30710_05650</name>
</gene>
<accession>A0A919VDE1</accession>
<dbReference type="Gene3D" id="2.30.30.240">
    <property type="entry name" value="PRC-barrel domain"/>
    <property type="match status" value="1"/>
</dbReference>
<dbReference type="InterPro" id="IPR014238">
    <property type="entry name" value="Spore_YlmC/YmxH"/>
</dbReference>
<evidence type="ECO:0000259" key="1">
    <source>
        <dbReference type="Pfam" id="PF05239"/>
    </source>
</evidence>
<dbReference type="NCBIfam" id="TIGR02888">
    <property type="entry name" value="spore_YlmC_YmxH"/>
    <property type="match status" value="1"/>
</dbReference>
<comment type="caution">
    <text evidence="2">The sequence shown here is derived from an EMBL/GenBank/DDBJ whole genome shotgun (WGS) entry which is preliminary data.</text>
</comment>
<evidence type="ECO:0000313" key="2">
    <source>
        <dbReference type="EMBL" id="GIM27899.1"/>
    </source>
</evidence>
<evidence type="ECO:0000313" key="3">
    <source>
        <dbReference type="Proteomes" id="UP000679179"/>
    </source>
</evidence>
<dbReference type="AlphaFoldDB" id="A0A919VDE1"/>
<dbReference type="PANTHER" id="PTHR40061">
    <property type="entry name" value="SPORULATION PROTEIN YLMC-RELATED"/>
    <property type="match status" value="1"/>
</dbReference>
<proteinExistence type="predicted"/>
<reference evidence="2" key="1">
    <citation type="submission" date="2021-03" db="EMBL/GenBank/DDBJ databases">
        <title>Taxonomic study of Clostridium polyendosporum from meadow-gley soil under rice.</title>
        <authorList>
            <person name="Kobayashi H."/>
            <person name="Tanizawa Y."/>
            <person name="Yagura M."/>
        </authorList>
    </citation>
    <scope>NUCLEOTIDE SEQUENCE</scope>
    <source>
        <strain evidence="2">JCM 30710</strain>
    </source>
</reference>
<dbReference type="RefSeq" id="WP_212902649.1">
    <property type="nucleotide sequence ID" value="NZ_BOPZ01000003.1"/>
</dbReference>
<dbReference type="Proteomes" id="UP000679179">
    <property type="component" value="Unassembled WGS sequence"/>
</dbReference>
<dbReference type="InterPro" id="IPR011033">
    <property type="entry name" value="PRC_barrel-like_sf"/>
</dbReference>
<dbReference type="Pfam" id="PF05239">
    <property type="entry name" value="PRC"/>
    <property type="match status" value="1"/>
</dbReference>
<protein>
    <recommendedName>
        <fullName evidence="1">PRC-barrel domain-containing protein</fullName>
    </recommendedName>
</protein>
<name>A0A919VDE1_9CLOT</name>
<dbReference type="PANTHER" id="PTHR40061:SF1">
    <property type="entry name" value="SPORULATION PROTEIN YLMC-RELATED"/>
    <property type="match status" value="1"/>
</dbReference>
<dbReference type="SUPFAM" id="SSF50346">
    <property type="entry name" value="PRC-barrel domain"/>
    <property type="match status" value="1"/>
</dbReference>
<dbReference type="EMBL" id="BOPZ01000003">
    <property type="protein sequence ID" value="GIM27899.1"/>
    <property type="molecule type" value="Genomic_DNA"/>
</dbReference>
<keyword evidence="3" id="KW-1185">Reference proteome</keyword>
<dbReference type="InterPro" id="IPR027275">
    <property type="entry name" value="PRC-brl_dom"/>
</dbReference>
<sequence>MELNMFSINNLRAMEVIDMNVGAKLGFIRDIKIDCDDNRIISILIPVQKNNWFGKLDMLEIPWEDVIKVGVDVILVDSKDKTIGDV</sequence>
<organism evidence="2 3">
    <name type="scientific">Clostridium polyendosporum</name>
    <dbReference type="NCBI Taxonomy" id="69208"/>
    <lineage>
        <taxon>Bacteria</taxon>
        <taxon>Bacillati</taxon>
        <taxon>Bacillota</taxon>
        <taxon>Clostridia</taxon>
        <taxon>Eubacteriales</taxon>
        <taxon>Clostridiaceae</taxon>
        <taxon>Clostridium</taxon>
    </lineage>
</organism>
<feature type="domain" description="PRC-barrel" evidence="1">
    <location>
        <begin position="4"/>
        <end position="79"/>
    </location>
</feature>